<evidence type="ECO:0000313" key="2">
    <source>
        <dbReference type="Proteomes" id="UP000492821"/>
    </source>
</evidence>
<name>A0A7E4VT06_PANRE</name>
<dbReference type="AlphaFoldDB" id="A0A7E4VT06"/>
<evidence type="ECO:0000313" key="3">
    <source>
        <dbReference type="WBParaSite" id="Pan_g2806.t1"/>
    </source>
</evidence>
<protein>
    <submittedName>
        <fullName evidence="3">Secreted protein</fullName>
    </submittedName>
</protein>
<feature type="signal peptide" evidence="1">
    <location>
        <begin position="1"/>
        <end position="20"/>
    </location>
</feature>
<dbReference type="InterPro" id="IPR036610">
    <property type="entry name" value="PEBP-like_sf"/>
</dbReference>
<organism evidence="2 3">
    <name type="scientific">Panagrellus redivivus</name>
    <name type="common">Microworm</name>
    <dbReference type="NCBI Taxonomy" id="6233"/>
    <lineage>
        <taxon>Eukaryota</taxon>
        <taxon>Metazoa</taxon>
        <taxon>Ecdysozoa</taxon>
        <taxon>Nematoda</taxon>
        <taxon>Chromadorea</taxon>
        <taxon>Rhabditida</taxon>
        <taxon>Tylenchina</taxon>
        <taxon>Panagrolaimomorpha</taxon>
        <taxon>Panagrolaimoidea</taxon>
        <taxon>Panagrolaimidae</taxon>
        <taxon>Panagrellus</taxon>
    </lineage>
</organism>
<keyword evidence="1" id="KW-0732">Signal</keyword>
<reference evidence="3" key="2">
    <citation type="submission" date="2020-10" db="UniProtKB">
        <authorList>
            <consortium name="WormBaseParasite"/>
        </authorList>
    </citation>
    <scope>IDENTIFICATION</scope>
</reference>
<feature type="chain" id="PRO_5028965281" evidence="1">
    <location>
        <begin position="21"/>
        <end position="378"/>
    </location>
</feature>
<dbReference type="WBParaSite" id="Pan_g2806.t1">
    <property type="protein sequence ID" value="Pan_g2806.t1"/>
    <property type="gene ID" value="Pan_g2806"/>
</dbReference>
<dbReference type="SUPFAM" id="SSF49777">
    <property type="entry name" value="PEBP-like"/>
    <property type="match status" value="1"/>
</dbReference>
<evidence type="ECO:0000256" key="1">
    <source>
        <dbReference type="SAM" id="SignalP"/>
    </source>
</evidence>
<dbReference type="Gene3D" id="3.90.280.10">
    <property type="entry name" value="PEBP-like"/>
    <property type="match status" value="1"/>
</dbReference>
<reference evidence="2" key="1">
    <citation type="journal article" date="2013" name="Genetics">
        <title>The draft genome and transcriptome of Panagrellus redivivus are shaped by the harsh demands of a free-living lifestyle.</title>
        <authorList>
            <person name="Srinivasan J."/>
            <person name="Dillman A.R."/>
            <person name="Macchietto M.G."/>
            <person name="Heikkinen L."/>
            <person name="Lakso M."/>
            <person name="Fracchia K.M."/>
            <person name="Antoshechkin I."/>
            <person name="Mortazavi A."/>
            <person name="Wong G."/>
            <person name="Sternberg P.W."/>
        </authorList>
    </citation>
    <scope>NUCLEOTIDE SEQUENCE [LARGE SCALE GENOMIC DNA]</scope>
    <source>
        <strain evidence="2">MT8872</strain>
    </source>
</reference>
<keyword evidence="2" id="KW-1185">Reference proteome</keyword>
<accession>A0A7E4VT06</accession>
<proteinExistence type="predicted"/>
<sequence length="378" mass="41937">MASFSKAIIAILSLGTAVQALEYSRGNNGDPWNAWGNVQQGSHEAFGSGRGNGGDPIGGAGMPVPGANFRQCVKPWQRPVMTIATISMPAHAVTCHPDHRPCELDVAECQFSFSTFQYICCRDREDVKPPECPKYHSTLRTLCGGVNDVSCPRSYRCLPSRFDPNIEICCKPNSTIVYPEPDTSFRDNFIVPEHLPASPMTEIKIKFKSLTMAPGQLVATDDIDDLLKHAPTLLDFEGDDSKFYTIVLFGFPRNAPTFVKGANRATLHWLVHNANPSNGTFFADGYKRTSGRETFAYLRPLRDEKPFGIHTMVLIIFEQNAEMINKADFKVSQTNHDFVLKQWLEDNQELISTTPVAGSFYGYASADPHPEGTDLMPH</sequence>
<dbReference type="Proteomes" id="UP000492821">
    <property type="component" value="Unassembled WGS sequence"/>
</dbReference>